<accession>A0AAV6L4L4</accession>
<evidence type="ECO:0000256" key="3">
    <source>
        <dbReference type="ARBA" id="ARBA00023027"/>
    </source>
</evidence>
<feature type="domain" description="Aldehyde dehydrogenase" evidence="4">
    <location>
        <begin position="242"/>
        <end position="434"/>
    </location>
</feature>
<dbReference type="Gene3D" id="3.40.309.10">
    <property type="entry name" value="Aldehyde Dehydrogenase, Chain A, domain 2"/>
    <property type="match status" value="1"/>
</dbReference>
<sequence length="444" mass="48203">MGAETKGNLDYLAKIPEIKFTKLFINGEFVDSVSGKTFESIDPRTGEVIARVAEGDKEDARRKILLKFADLIDENVEELAALETIDAGKIFGWGKAFEIPGTAESLRYYAGAADKIHGETLKMSSANQGYTLREPIGVVGHIIPWNFPSTMFLLKVSPALAAGCTMIVKPAEQTPLNALYFAHLAKLAGIPDGVLNVITGYGSTAGAAISSHMDIDKVSFTGSTEVGRLVMQAAATSNLKPGEVCVAGSRVFAQEGIYDQLAKKLGEKAKTWVVGDPFDPNVRQGPQIDKTQYEKVLSYIEHGKREGATLVTGGKPCGEKGYYIEPTIFSEVKDDMKIAKDEIFGPVMSLMKFKTVEEAIQRANATRYGLAAGIVTKDLNVANTVSRSIRAGTIWINTYYAFDKDCPFGGFKMSGFGKDTGMQALEQYLLVKSVVTPIYNSPWL</sequence>
<dbReference type="InterPro" id="IPR015590">
    <property type="entry name" value="Aldehyde_DH_dom"/>
</dbReference>
<organism evidence="5 6">
    <name type="scientific">Rhododendron griersonianum</name>
    <dbReference type="NCBI Taxonomy" id="479676"/>
    <lineage>
        <taxon>Eukaryota</taxon>
        <taxon>Viridiplantae</taxon>
        <taxon>Streptophyta</taxon>
        <taxon>Embryophyta</taxon>
        <taxon>Tracheophyta</taxon>
        <taxon>Spermatophyta</taxon>
        <taxon>Magnoliopsida</taxon>
        <taxon>eudicotyledons</taxon>
        <taxon>Gunneridae</taxon>
        <taxon>Pentapetalae</taxon>
        <taxon>asterids</taxon>
        <taxon>Ericales</taxon>
        <taxon>Ericaceae</taxon>
        <taxon>Ericoideae</taxon>
        <taxon>Rhodoreae</taxon>
        <taxon>Rhododendron</taxon>
    </lineage>
</organism>
<dbReference type="FunFam" id="3.40.605.10:FF:000026">
    <property type="entry name" value="Aldehyde dehydrogenase, putative"/>
    <property type="match status" value="1"/>
</dbReference>
<dbReference type="FunFam" id="3.40.605.10:FF:000007">
    <property type="entry name" value="NAD/NADP-dependent betaine aldehyde dehydrogenase"/>
    <property type="match status" value="1"/>
</dbReference>
<dbReference type="Proteomes" id="UP000823749">
    <property type="component" value="Chromosome 3"/>
</dbReference>
<dbReference type="Gene3D" id="3.40.605.10">
    <property type="entry name" value="Aldehyde Dehydrogenase, Chain A, domain 1"/>
    <property type="match status" value="2"/>
</dbReference>
<feature type="domain" description="Aldehyde dehydrogenase" evidence="4">
    <location>
        <begin position="61"/>
        <end position="240"/>
    </location>
</feature>
<evidence type="ECO:0000256" key="1">
    <source>
        <dbReference type="ARBA" id="ARBA00009986"/>
    </source>
</evidence>
<keyword evidence="6" id="KW-1185">Reference proteome</keyword>
<evidence type="ECO:0000256" key="2">
    <source>
        <dbReference type="ARBA" id="ARBA00023002"/>
    </source>
</evidence>
<dbReference type="SUPFAM" id="SSF53720">
    <property type="entry name" value="ALDH-like"/>
    <property type="match status" value="1"/>
</dbReference>
<gene>
    <name evidence="5" type="ORF">RHGRI_009049</name>
</gene>
<dbReference type="GO" id="GO:0016620">
    <property type="term" value="F:oxidoreductase activity, acting on the aldehyde or oxo group of donors, NAD or NADP as acceptor"/>
    <property type="evidence" value="ECO:0007669"/>
    <property type="project" value="InterPro"/>
</dbReference>
<dbReference type="Pfam" id="PF00171">
    <property type="entry name" value="Aldedh"/>
    <property type="match status" value="2"/>
</dbReference>
<dbReference type="InterPro" id="IPR016162">
    <property type="entry name" value="Ald_DH_N"/>
</dbReference>
<dbReference type="AlphaFoldDB" id="A0AAV6L4L4"/>
<dbReference type="PANTHER" id="PTHR11699">
    <property type="entry name" value="ALDEHYDE DEHYDROGENASE-RELATED"/>
    <property type="match status" value="1"/>
</dbReference>
<evidence type="ECO:0000259" key="4">
    <source>
        <dbReference type="Pfam" id="PF00171"/>
    </source>
</evidence>
<proteinExistence type="inferred from homology"/>
<dbReference type="EMBL" id="JACTNZ010000003">
    <property type="protein sequence ID" value="KAG5559379.1"/>
    <property type="molecule type" value="Genomic_DNA"/>
</dbReference>
<name>A0AAV6L4L4_9ERIC</name>
<keyword evidence="2" id="KW-0560">Oxidoreductase</keyword>
<protein>
    <recommendedName>
        <fullName evidence="4">Aldehyde dehydrogenase domain-containing protein</fullName>
    </recommendedName>
</protein>
<dbReference type="InterPro" id="IPR016163">
    <property type="entry name" value="Ald_DH_C"/>
</dbReference>
<dbReference type="InterPro" id="IPR016161">
    <property type="entry name" value="Ald_DH/histidinol_DH"/>
</dbReference>
<evidence type="ECO:0000313" key="5">
    <source>
        <dbReference type="EMBL" id="KAG5559379.1"/>
    </source>
</evidence>
<reference evidence="5" key="1">
    <citation type="submission" date="2020-08" db="EMBL/GenBank/DDBJ databases">
        <title>Plant Genome Project.</title>
        <authorList>
            <person name="Zhang R.-G."/>
        </authorList>
    </citation>
    <scope>NUCLEOTIDE SEQUENCE</scope>
    <source>
        <strain evidence="5">WSP0</strain>
        <tissue evidence="5">Leaf</tissue>
    </source>
</reference>
<evidence type="ECO:0000313" key="6">
    <source>
        <dbReference type="Proteomes" id="UP000823749"/>
    </source>
</evidence>
<dbReference type="FunFam" id="3.40.309.10:FF:000065">
    <property type="entry name" value="Aldehyde dehydrogenase3"/>
    <property type="match status" value="1"/>
</dbReference>
<comment type="caution">
    <text evidence="5">The sequence shown here is derived from an EMBL/GenBank/DDBJ whole genome shotgun (WGS) entry which is preliminary data.</text>
</comment>
<comment type="similarity">
    <text evidence="1">Belongs to the aldehyde dehydrogenase family.</text>
</comment>
<keyword evidence="3" id="KW-0520">NAD</keyword>